<evidence type="ECO:0000256" key="1">
    <source>
        <dbReference type="SAM" id="MobiDB-lite"/>
    </source>
</evidence>
<reference evidence="2" key="1">
    <citation type="submission" date="2021-10" db="EMBL/GenBank/DDBJ databases">
        <authorList>
            <person name="Piombo E."/>
        </authorList>
    </citation>
    <scope>NUCLEOTIDE SEQUENCE</scope>
</reference>
<feature type="region of interest" description="Disordered" evidence="1">
    <location>
        <begin position="78"/>
        <end position="121"/>
    </location>
</feature>
<gene>
    <name evidence="2" type="ORF">CSOL1703_00017182</name>
</gene>
<keyword evidence="3" id="KW-1185">Reference proteome</keyword>
<dbReference type="OrthoDB" id="5152817at2759"/>
<dbReference type="AlphaFoldDB" id="A0A9N9ZGZ2"/>
<evidence type="ECO:0000313" key="2">
    <source>
        <dbReference type="EMBL" id="CAH0055276.1"/>
    </source>
</evidence>
<name>A0A9N9ZGZ2_9HYPO</name>
<evidence type="ECO:0000313" key="3">
    <source>
        <dbReference type="Proteomes" id="UP000775872"/>
    </source>
</evidence>
<dbReference type="EMBL" id="CABFOC020000054">
    <property type="protein sequence ID" value="CAH0055276.1"/>
    <property type="molecule type" value="Genomic_DNA"/>
</dbReference>
<protein>
    <submittedName>
        <fullName evidence="2">Uncharacterized protein</fullName>
    </submittedName>
</protein>
<feature type="region of interest" description="Disordered" evidence="1">
    <location>
        <begin position="317"/>
        <end position="364"/>
    </location>
</feature>
<proteinExistence type="predicted"/>
<dbReference type="Proteomes" id="UP000775872">
    <property type="component" value="Unassembled WGS sequence"/>
</dbReference>
<comment type="caution">
    <text evidence="2">The sequence shown here is derived from an EMBL/GenBank/DDBJ whole genome shotgun (WGS) entry which is preliminary data.</text>
</comment>
<accession>A0A9N9ZGZ2</accession>
<organism evidence="2 3">
    <name type="scientific">Clonostachys solani</name>
    <dbReference type="NCBI Taxonomy" id="160281"/>
    <lineage>
        <taxon>Eukaryota</taxon>
        <taxon>Fungi</taxon>
        <taxon>Dikarya</taxon>
        <taxon>Ascomycota</taxon>
        <taxon>Pezizomycotina</taxon>
        <taxon>Sordariomycetes</taxon>
        <taxon>Hypocreomycetidae</taxon>
        <taxon>Hypocreales</taxon>
        <taxon>Bionectriaceae</taxon>
        <taxon>Clonostachys</taxon>
    </lineage>
</organism>
<sequence>MNIYRTTIPISTRTSSLLISLYPQQGRNISAKLASNKNAVTYFEKIATKDAIIAIFKHLEGQEAIHTKYRFSELRFTSAGSQPANEGDPSEDRLERRLQTGPNKRVASEQRVKPRPTNPDRFGLRTQLSGDKSMAFVYDYKAAHKVVAEHVKLAVVKEILFMEVIKQLNSNKSRIGAELEQFRAEARIAIALTQVFDYMVNYRVTLYCHPCMLDEDVGETSAANWADKIIYTAVAQLSSLVLLSLRSNTLQGAILDASLESVNAALARWPELYEDAAHFLSEEDIELSLDDFTSSAAPTSRVVSLRTRSLYGISALRRRDHDSDEEEEPEGRLPSTQTTSDMAKRKVGPSDSSSEEDAEMPSSAPTRQYCSQACLLGLKKGQDLDNGCPNMLSYRIVSEASTQYLINANEFTRLVSLQLYKDPYRNCYALDRWGKKGAIGILFRLELKLYSYTFIGKGI</sequence>